<dbReference type="PANTHER" id="PTHR30026:SF20">
    <property type="entry name" value="OUTER MEMBRANE PROTEIN TOLC"/>
    <property type="match status" value="1"/>
</dbReference>
<reference evidence="9" key="1">
    <citation type="submission" date="2022-11" db="EMBL/GenBank/DDBJ databases">
        <title>Marilongibacter aestuarii gen. nov., sp. nov., isolated from tidal flat sediment.</title>
        <authorList>
            <person name="Jiayan W."/>
        </authorList>
    </citation>
    <scope>NUCLEOTIDE SEQUENCE</scope>
    <source>
        <strain evidence="9">Z1-6</strain>
    </source>
</reference>
<name>A0A9X3F7Q7_9BACT</name>
<dbReference type="Pfam" id="PF02321">
    <property type="entry name" value="OEP"/>
    <property type="match status" value="2"/>
</dbReference>
<dbReference type="InterPro" id="IPR051906">
    <property type="entry name" value="TolC-like"/>
</dbReference>
<comment type="subcellular location">
    <subcellularLocation>
        <location evidence="1">Cell outer membrane</location>
    </subcellularLocation>
</comment>
<evidence type="ECO:0000256" key="8">
    <source>
        <dbReference type="SAM" id="Coils"/>
    </source>
</evidence>
<dbReference type="GO" id="GO:0009279">
    <property type="term" value="C:cell outer membrane"/>
    <property type="evidence" value="ECO:0007669"/>
    <property type="project" value="UniProtKB-SubCell"/>
</dbReference>
<dbReference type="PANTHER" id="PTHR30026">
    <property type="entry name" value="OUTER MEMBRANE PROTEIN TOLC"/>
    <property type="match status" value="1"/>
</dbReference>
<keyword evidence="4" id="KW-1134">Transmembrane beta strand</keyword>
<evidence type="ECO:0000256" key="5">
    <source>
        <dbReference type="ARBA" id="ARBA00022692"/>
    </source>
</evidence>
<keyword evidence="5" id="KW-0812">Transmembrane</keyword>
<dbReference type="GO" id="GO:0015562">
    <property type="term" value="F:efflux transmembrane transporter activity"/>
    <property type="evidence" value="ECO:0007669"/>
    <property type="project" value="InterPro"/>
</dbReference>
<accession>A0A9X3F7Q7</accession>
<dbReference type="AlphaFoldDB" id="A0A9X3F7Q7"/>
<dbReference type="RefSeq" id="WP_343333623.1">
    <property type="nucleotide sequence ID" value="NZ_JAPOHD010000027.1"/>
</dbReference>
<evidence type="ECO:0000256" key="6">
    <source>
        <dbReference type="ARBA" id="ARBA00023136"/>
    </source>
</evidence>
<comment type="similarity">
    <text evidence="2">Belongs to the outer membrane factor (OMF) (TC 1.B.17) family.</text>
</comment>
<gene>
    <name evidence="9" type="ORF">OU798_13115</name>
</gene>
<keyword evidence="7" id="KW-0998">Cell outer membrane</keyword>
<evidence type="ECO:0000256" key="4">
    <source>
        <dbReference type="ARBA" id="ARBA00022452"/>
    </source>
</evidence>
<evidence type="ECO:0000256" key="2">
    <source>
        <dbReference type="ARBA" id="ARBA00007613"/>
    </source>
</evidence>
<feature type="coiled-coil region" evidence="8">
    <location>
        <begin position="384"/>
        <end position="411"/>
    </location>
</feature>
<evidence type="ECO:0000313" key="9">
    <source>
        <dbReference type="EMBL" id="MCY1721292.1"/>
    </source>
</evidence>
<keyword evidence="10" id="KW-1185">Reference proteome</keyword>
<evidence type="ECO:0000256" key="1">
    <source>
        <dbReference type="ARBA" id="ARBA00004442"/>
    </source>
</evidence>
<dbReference type="SUPFAM" id="SSF56954">
    <property type="entry name" value="Outer membrane efflux proteins (OEP)"/>
    <property type="match status" value="1"/>
</dbReference>
<evidence type="ECO:0000256" key="3">
    <source>
        <dbReference type="ARBA" id="ARBA00022448"/>
    </source>
</evidence>
<evidence type="ECO:0000313" key="10">
    <source>
        <dbReference type="Proteomes" id="UP001145087"/>
    </source>
</evidence>
<dbReference type="Proteomes" id="UP001145087">
    <property type="component" value="Unassembled WGS sequence"/>
</dbReference>
<proteinExistence type="inferred from homology"/>
<dbReference type="GO" id="GO:1990281">
    <property type="term" value="C:efflux pump complex"/>
    <property type="evidence" value="ECO:0007669"/>
    <property type="project" value="TreeGrafter"/>
</dbReference>
<evidence type="ECO:0000256" key="7">
    <source>
        <dbReference type="ARBA" id="ARBA00023237"/>
    </source>
</evidence>
<keyword evidence="8" id="KW-0175">Coiled coil</keyword>
<dbReference type="EMBL" id="JAPOHD010000027">
    <property type="protein sequence ID" value="MCY1721292.1"/>
    <property type="molecule type" value="Genomic_DNA"/>
</dbReference>
<protein>
    <submittedName>
        <fullName evidence="9">TolC family protein</fullName>
    </submittedName>
</protein>
<keyword evidence="6" id="KW-0472">Membrane</keyword>
<organism evidence="9 10">
    <name type="scientific">Draconibacterium aestuarii</name>
    <dbReference type="NCBI Taxonomy" id="2998507"/>
    <lineage>
        <taxon>Bacteria</taxon>
        <taxon>Pseudomonadati</taxon>
        <taxon>Bacteroidota</taxon>
        <taxon>Bacteroidia</taxon>
        <taxon>Marinilabiliales</taxon>
        <taxon>Prolixibacteraceae</taxon>
        <taxon>Draconibacterium</taxon>
    </lineage>
</organism>
<dbReference type="Gene3D" id="1.20.1600.10">
    <property type="entry name" value="Outer membrane efflux proteins (OEP)"/>
    <property type="match status" value="1"/>
</dbReference>
<dbReference type="InterPro" id="IPR003423">
    <property type="entry name" value="OMP_efflux"/>
</dbReference>
<keyword evidence="3" id="KW-0813">Transport</keyword>
<comment type="caution">
    <text evidence="9">The sequence shown here is derived from an EMBL/GenBank/DDBJ whole genome shotgun (WGS) entry which is preliminary data.</text>
</comment>
<sequence>MIQSIKYIISTVIILATVVSSATAQKVMTLEACREQAVEFNRELKIAALQNKEALANQEVARTAYLPSLSGSLSLTHSPGFDGISIPGYFLPTADSEADALNGNFSGTSNVWKPGTEIDMNSLSLLQTGLSVSQPIYAGGKIKYSNKQADAGVEISDLALNMKYSEVIEMTDQAFWNVAMVESNIEIAEDYIKMLNELEDQMTAMYEVGLQPASEKLRVSVQKNQAELGLLQARNGLRLAKMNLNQILGQSLDTDIRINYDPGQDVKLFNTDDGITQAGSKRNELKILEKQKEISVLDAKITRADYLPTVGLGAQYTNFWIKDLNEEVNFRTMLAAQVSIPIFQWGQGKKKQRAAEFRIQQAQTDLQNTNELINLEVMQVQVQVEEAYQSIVIAQKNIAEAEESLEETRASFDVGLNTTTDLLNAQAQWREAEAQLIQAVAKYKVLETSWERVTGNLYIPAGEK</sequence>
<dbReference type="GO" id="GO:0015288">
    <property type="term" value="F:porin activity"/>
    <property type="evidence" value="ECO:0007669"/>
    <property type="project" value="TreeGrafter"/>
</dbReference>